<evidence type="ECO:0000259" key="2">
    <source>
        <dbReference type="Pfam" id="PF03992"/>
    </source>
</evidence>
<feature type="transmembrane region" description="Helical" evidence="1">
    <location>
        <begin position="144"/>
        <end position="167"/>
    </location>
</feature>
<evidence type="ECO:0000313" key="4">
    <source>
        <dbReference type="Proteomes" id="UP000076023"/>
    </source>
</evidence>
<dbReference type="Pfam" id="PF03992">
    <property type="entry name" value="ABM"/>
    <property type="match status" value="1"/>
</dbReference>
<keyword evidence="1" id="KW-1133">Transmembrane helix</keyword>
<keyword evidence="4" id="KW-1185">Reference proteome</keyword>
<feature type="domain" description="ABM" evidence="2">
    <location>
        <begin position="5"/>
        <end position="82"/>
    </location>
</feature>
<dbReference type="InterPro" id="IPR011008">
    <property type="entry name" value="Dimeric_a/b-barrel"/>
</dbReference>
<keyword evidence="1" id="KW-0812">Transmembrane</keyword>
<dbReference type="PANTHER" id="PTHR40057:SF1">
    <property type="entry name" value="SLR1162 PROTEIN"/>
    <property type="match status" value="1"/>
</dbReference>
<dbReference type="Proteomes" id="UP000076023">
    <property type="component" value="Unassembled WGS sequence"/>
</dbReference>
<dbReference type="STRING" id="690879.TSACC_23316"/>
<dbReference type="RefSeq" id="WP_075080476.1">
    <property type="nucleotide sequence ID" value="NZ_BDCO01000002.1"/>
</dbReference>
<organism evidence="3 4">
    <name type="scientific">Terrimicrobium sacchariphilum</name>
    <dbReference type="NCBI Taxonomy" id="690879"/>
    <lineage>
        <taxon>Bacteria</taxon>
        <taxon>Pseudomonadati</taxon>
        <taxon>Verrucomicrobiota</taxon>
        <taxon>Terrimicrobiia</taxon>
        <taxon>Terrimicrobiales</taxon>
        <taxon>Terrimicrobiaceae</taxon>
        <taxon>Terrimicrobium</taxon>
    </lineage>
</organism>
<feature type="transmembrane region" description="Helical" evidence="1">
    <location>
        <begin position="116"/>
        <end position="138"/>
    </location>
</feature>
<dbReference type="InterPro" id="IPR007138">
    <property type="entry name" value="ABM_dom"/>
</dbReference>
<dbReference type="PANTHER" id="PTHR40057">
    <property type="entry name" value="SLR1162 PROTEIN"/>
    <property type="match status" value="1"/>
</dbReference>
<dbReference type="Gene3D" id="3.30.70.100">
    <property type="match status" value="1"/>
</dbReference>
<comment type="caution">
    <text evidence="3">The sequence shown here is derived from an EMBL/GenBank/DDBJ whole genome shotgun (WGS) entry which is preliminary data.</text>
</comment>
<evidence type="ECO:0000313" key="3">
    <source>
        <dbReference type="EMBL" id="GAT34882.1"/>
    </source>
</evidence>
<dbReference type="InterPro" id="IPR038762">
    <property type="entry name" value="ABM_predict"/>
</dbReference>
<dbReference type="InParanoid" id="A0A146GCJ8"/>
<dbReference type="EMBL" id="BDCO01000002">
    <property type="protein sequence ID" value="GAT34882.1"/>
    <property type="molecule type" value="Genomic_DNA"/>
</dbReference>
<accession>A0A146GCJ8</accession>
<gene>
    <name evidence="3" type="ORF">TSACC_23316</name>
</gene>
<sequence length="183" mass="20736">MGETIHIAITRRVRRSHLADFERALADFASRSLAEQGMTGVHILHPAPDSGSTEYGILRSFQSARDLETFYHSTLYRDWVERIQPMVEGEPQIRHLSGLEAWFREGHHMPPRWKMAVLTFLAVWPVSIIVPALLRPFILSLHFILQAGLVSAGIVIVLTWVAMPLLVKLSHPWLHPASNKPTP</sequence>
<protein>
    <recommendedName>
        <fullName evidence="2">ABM domain-containing protein</fullName>
    </recommendedName>
</protein>
<proteinExistence type="predicted"/>
<name>A0A146GCJ8_TERSA</name>
<dbReference type="AlphaFoldDB" id="A0A146GCJ8"/>
<dbReference type="OrthoDB" id="1494254at2"/>
<keyword evidence="1" id="KW-0472">Membrane</keyword>
<reference evidence="4" key="1">
    <citation type="journal article" date="2017" name="Genome Announc.">
        <title>Draft Genome Sequence of Terrimicrobium sacchariphilum NM-5T, a Facultative Anaerobic Soil Bacterium of the Class Spartobacteria.</title>
        <authorList>
            <person name="Qiu Y.L."/>
            <person name="Tourlousse D.M."/>
            <person name="Matsuura N."/>
            <person name="Ohashi A."/>
            <person name="Sekiguchi Y."/>
        </authorList>
    </citation>
    <scope>NUCLEOTIDE SEQUENCE [LARGE SCALE GENOMIC DNA]</scope>
    <source>
        <strain evidence="4">NM-5</strain>
    </source>
</reference>
<dbReference type="SUPFAM" id="SSF54909">
    <property type="entry name" value="Dimeric alpha+beta barrel"/>
    <property type="match status" value="1"/>
</dbReference>
<evidence type="ECO:0000256" key="1">
    <source>
        <dbReference type="SAM" id="Phobius"/>
    </source>
</evidence>